<name>A0A6J5SX44_9CAUD</name>
<reference evidence="1" key="1">
    <citation type="submission" date="2020-05" db="EMBL/GenBank/DDBJ databases">
        <authorList>
            <person name="Chiriac C."/>
            <person name="Salcher M."/>
            <person name="Ghai R."/>
            <person name="Kavagutti S V."/>
        </authorList>
    </citation>
    <scope>NUCLEOTIDE SEQUENCE</scope>
</reference>
<organism evidence="1">
    <name type="scientific">uncultured Caudovirales phage</name>
    <dbReference type="NCBI Taxonomy" id="2100421"/>
    <lineage>
        <taxon>Viruses</taxon>
        <taxon>Duplodnaviria</taxon>
        <taxon>Heunggongvirae</taxon>
        <taxon>Uroviricota</taxon>
        <taxon>Caudoviricetes</taxon>
        <taxon>Peduoviridae</taxon>
        <taxon>Maltschvirus</taxon>
        <taxon>Maltschvirus maltsch</taxon>
    </lineage>
</organism>
<protein>
    <submittedName>
        <fullName evidence="1">Uncharacterized protein</fullName>
    </submittedName>
</protein>
<evidence type="ECO:0000313" key="1">
    <source>
        <dbReference type="EMBL" id="CAB4220048.1"/>
    </source>
</evidence>
<accession>A0A6J5SX44</accession>
<sequence length="52" mass="5871">MEKTKLETAVANFQETLESYAITLPLDSMTRIVLMGIIESDMYIEMKTANGK</sequence>
<proteinExistence type="predicted"/>
<gene>
    <name evidence="1" type="ORF">UFOVP1624_49</name>
</gene>
<dbReference type="EMBL" id="LR797499">
    <property type="protein sequence ID" value="CAB4220048.1"/>
    <property type="molecule type" value="Genomic_DNA"/>
</dbReference>